<accession>A0AB72XA92</accession>
<gene>
    <name evidence="2" type="ORF">R16034_03406</name>
</gene>
<evidence type="ECO:0008006" key="4">
    <source>
        <dbReference type="Google" id="ProtNLM"/>
    </source>
</evidence>
<proteinExistence type="predicted"/>
<dbReference type="RefSeq" id="WP_316901388.1">
    <property type="nucleotide sequence ID" value="NZ_CATWHI010000004.1"/>
</dbReference>
<keyword evidence="1" id="KW-0472">Membrane</keyword>
<evidence type="ECO:0000313" key="3">
    <source>
        <dbReference type="Proteomes" id="UP001189225"/>
    </source>
</evidence>
<reference evidence="2 3" key="1">
    <citation type="submission" date="2023-07" db="EMBL/GenBank/DDBJ databases">
        <authorList>
            <person name="Peeters C."/>
        </authorList>
    </citation>
    <scope>NUCLEOTIDE SEQUENCE [LARGE SCALE GENOMIC DNA]</scope>
    <source>
        <strain evidence="2 3">R-16034</strain>
    </source>
</reference>
<feature type="transmembrane region" description="Helical" evidence="1">
    <location>
        <begin position="6"/>
        <end position="28"/>
    </location>
</feature>
<keyword evidence="1" id="KW-0812">Transmembrane</keyword>
<evidence type="ECO:0000313" key="2">
    <source>
        <dbReference type="EMBL" id="CAJ0742958.1"/>
    </source>
</evidence>
<feature type="transmembrane region" description="Helical" evidence="1">
    <location>
        <begin position="35"/>
        <end position="53"/>
    </location>
</feature>
<evidence type="ECO:0000256" key="1">
    <source>
        <dbReference type="SAM" id="Phobius"/>
    </source>
</evidence>
<organism evidence="2 3">
    <name type="scientific">Ralstonia edaphi</name>
    <dbReference type="NCBI Taxonomy" id="3058599"/>
    <lineage>
        <taxon>Bacteria</taxon>
        <taxon>Pseudomonadati</taxon>
        <taxon>Pseudomonadota</taxon>
        <taxon>Betaproteobacteria</taxon>
        <taxon>Burkholderiales</taxon>
        <taxon>Burkholderiaceae</taxon>
        <taxon>Ralstonia</taxon>
    </lineage>
</organism>
<dbReference type="EMBL" id="CATWHI010000004">
    <property type="protein sequence ID" value="CAJ0742958.1"/>
    <property type="molecule type" value="Genomic_DNA"/>
</dbReference>
<protein>
    <recommendedName>
        <fullName evidence="4">DUF3325 domain-containing protein</fullName>
    </recommendedName>
</protein>
<sequence length="95" mass="9758">MHGIALLLGLLAAGCLYAAAPNQVLLLAPASRLRGRVLCSVAAALAVIAVVLWSDVLGWPGAVIAVALVVTGALSLWPMLGAWMQQRRASSETPS</sequence>
<comment type="caution">
    <text evidence="2">The sequence shown here is derived from an EMBL/GenBank/DDBJ whole genome shotgun (WGS) entry which is preliminary data.</text>
</comment>
<keyword evidence="3" id="KW-1185">Reference proteome</keyword>
<dbReference type="AlphaFoldDB" id="A0AB72XA92"/>
<keyword evidence="1" id="KW-1133">Transmembrane helix</keyword>
<feature type="transmembrane region" description="Helical" evidence="1">
    <location>
        <begin position="59"/>
        <end position="80"/>
    </location>
</feature>
<name>A0AB72XA92_9RALS</name>
<dbReference type="Proteomes" id="UP001189225">
    <property type="component" value="Unassembled WGS sequence"/>
</dbReference>